<comment type="similarity">
    <text evidence="1">Belongs to the methyltransferase superfamily.</text>
</comment>
<evidence type="ECO:0000313" key="5">
    <source>
        <dbReference type="EMBL" id="APJ03957.1"/>
    </source>
</evidence>
<proteinExistence type="inferred from homology"/>
<protein>
    <recommendedName>
        <fullName evidence="4">Methyltransferase type 11 domain-containing protein</fullName>
    </recommendedName>
</protein>
<organism evidence="5 6">
    <name type="scientific">Silvanigrella aquatica</name>
    <dbReference type="NCBI Taxonomy" id="1915309"/>
    <lineage>
        <taxon>Bacteria</taxon>
        <taxon>Pseudomonadati</taxon>
        <taxon>Bdellovibrionota</taxon>
        <taxon>Oligoflexia</taxon>
        <taxon>Silvanigrellales</taxon>
        <taxon>Silvanigrellaceae</taxon>
        <taxon>Silvanigrella</taxon>
    </lineage>
</organism>
<dbReference type="CDD" id="cd02440">
    <property type="entry name" value="AdoMet_MTases"/>
    <property type="match status" value="1"/>
</dbReference>
<feature type="domain" description="Methyltransferase type 11" evidence="4">
    <location>
        <begin position="45"/>
        <end position="137"/>
    </location>
</feature>
<reference evidence="5 6" key="1">
    <citation type="submission" date="2016-10" db="EMBL/GenBank/DDBJ databases">
        <title>Silvanigrella aquatica sp. nov., isolated from a freshwater lake located in the Black Forest, Germany, description of Silvanigrellaceae fam. nov., Silvanigrellales ord. nov., reclassification of the order Bdellovibrionales in the class Oligoflexia, reclassification of the families Bacteriovoracaceae and Halobacteriovoraceae in the new order Bacteriovoracales ord. nov., and reclassification of the family Pseudobacteriovoracaceae in the order Oligoflexiales.</title>
        <authorList>
            <person name="Hahn M.W."/>
            <person name="Schmidt J."/>
            <person name="Koll U."/>
            <person name="Rohde M."/>
            <person name="Verbag S."/>
            <person name="Pitt A."/>
            <person name="Nakai R."/>
            <person name="Naganuma T."/>
            <person name="Lang E."/>
        </authorList>
    </citation>
    <scope>NUCLEOTIDE SEQUENCE [LARGE SCALE GENOMIC DNA]</scope>
    <source>
        <strain evidence="5 6">MWH-Nonnen-W8red</strain>
    </source>
</reference>
<dbReference type="OrthoDB" id="5295070at2"/>
<dbReference type="GO" id="GO:0032259">
    <property type="term" value="P:methylation"/>
    <property type="evidence" value="ECO:0007669"/>
    <property type="project" value="UniProtKB-KW"/>
</dbReference>
<dbReference type="SUPFAM" id="SSF53335">
    <property type="entry name" value="S-adenosyl-L-methionine-dependent methyltransferases"/>
    <property type="match status" value="1"/>
</dbReference>
<dbReference type="AlphaFoldDB" id="A0A1L4D187"/>
<dbReference type="Pfam" id="PF08241">
    <property type="entry name" value="Methyltransf_11"/>
    <property type="match status" value="1"/>
</dbReference>
<keyword evidence="3" id="KW-0808">Transferase</keyword>
<evidence type="ECO:0000256" key="1">
    <source>
        <dbReference type="ARBA" id="ARBA00008361"/>
    </source>
</evidence>
<dbReference type="PANTHER" id="PTHR44942">
    <property type="entry name" value="METHYLTRANSF_11 DOMAIN-CONTAINING PROTEIN"/>
    <property type="match status" value="1"/>
</dbReference>
<evidence type="ECO:0000259" key="4">
    <source>
        <dbReference type="Pfam" id="PF08241"/>
    </source>
</evidence>
<dbReference type="InterPro" id="IPR029063">
    <property type="entry name" value="SAM-dependent_MTases_sf"/>
</dbReference>
<keyword evidence="2" id="KW-0489">Methyltransferase</keyword>
<keyword evidence="6" id="KW-1185">Reference proteome</keyword>
<dbReference type="EMBL" id="CP017834">
    <property type="protein sequence ID" value="APJ03957.1"/>
    <property type="molecule type" value="Genomic_DNA"/>
</dbReference>
<accession>A0A1L4D187</accession>
<name>A0A1L4D187_9BACT</name>
<gene>
    <name evidence="5" type="ORF">AXG55_08575</name>
</gene>
<dbReference type="GO" id="GO:0008757">
    <property type="term" value="F:S-adenosylmethionine-dependent methyltransferase activity"/>
    <property type="evidence" value="ECO:0007669"/>
    <property type="project" value="InterPro"/>
</dbReference>
<sequence length="253" mass="29195">MSGETSDRFLGKTEDYKKFRPSYPLEIFQYLKQEHNLLESKICAEIGSGTGKFCELLIQNNNTVFAVEPNAEMRLAAEKSLGKFKSFISVNGNSENTTLKSQSVDFIFCAQSLHWFANEKTAKEMSRILKPHGKVVIVWNKKDYEKSSFMKGIHKIFIEDCIDFLSVKLENIPDDEILSSLFTEKYQSFSIASKQILNLEGLFGRMQSASYAPPENHPKYKKFRSEIENLFKKEEKKGTVEFLYETVTYVFTF</sequence>
<dbReference type="PANTHER" id="PTHR44942:SF4">
    <property type="entry name" value="METHYLTRANSFERASE TYPE 11 DOMAIN-CONTAINING PROTEIN"/>
    <property type="match status" value="1"/>
</dbReference>
<dbReference type="KEGG" id="saqi:AXG55_08575"/>
<dbReference type="RefSeq" id="WP_148697702.1">
    <property type="nucleotide sequence ID" value="NZ_CP017834.1"/>
</dbReference>
<evidence type="ECO:0000256" key="3">
    <source>
        <dbReference type="ARBA" id="ARBA00022679"/>
    </source>
</evidence>
<dbReference type="Gene3D" id="3.40.50.150">
    <property type="entry name" value="Vaccinia Virus protein VP39"/>
    <property type="match status" value="1"/>
</dbReference>
<evidence type="ECO:0000313" key="6">
    <source>
        <dbReference type="Proteomes" id="UP000184731"/>
    </source>
</evidence>
<dbReference type="InterPro" id="IPR051052">
    <property type="entry name" value="Diverse_substrate_MTase"/>
</dbReference>
<dbReference type="Proteomes" id="UP000184731">
    <property type="component" value="Chromosome"/>
</dbReference>
<dbReference type="STRING" id="1915309.AXG55_08575"/>
<dbReference type="InterPro" id="IPR013216">
    <property type="entry name" value="Methyltransf_11"/>
</dbReference>
<evidence type="ECO:0000256" key="2">
    <source>
        <dbReference type="ARBA" id="ARBA00022603"/>
    </source>
</evidence>